<evidence type="ECO:0000313" key="2">
    <source>
        <dbReference type="EMBL" id="NLS13032.1"/>
    </source>
</evidence>
<gene>
    <name evidence="2" type="ORF">HGP28_09040</name>
</gene>
<keyword evidence="1" id="KW-1133">Transmembrane helix</keyword>
<sequence length="155" mass="17483">MNQRTAGLKWIALFEASKGTLALMVAVGLHQVTGATLTHLSEEIVMHLHLNPANFLGGDLIKLSDTVTPTQLTLMALGVGSYAVIRLVEAFGLWHGYTWTEWFSLFSSGVYLPFELVHMWHQISWVGVVIFMINLIIVAYMTRLIYRKHKQKSII</sequence>
<protein>
    <submittedName>
        <fullName evidence="2">DUF2127 domain-containing protein</fullName>
    </submittedName>
</protein>
<dbReference type="EMBL" id="JABAIK010000007">
    <property type="protein sequence ID" value="NLS13032.1"/>
    <property type="molecule type" value="Genomic_DNA"/>
</dbReference>
<accession>A0A7X8TQD6</accession>
<dbReference type="Proteomes" id="UP000535589">
    <property type="component" value="Unassembled WGS sequence"/>
</dbReference>
<keyword evidence="1" id="KW-0812">Transmembrane</keyword>
<organism evidence="2 3">
    <name type="scientific">Vibrio agarilyticus</name>
    <dbReference type="NCBI Taxonomy" id="2726741"/>
    <lineage>
        <taxon>Bacteria</taxon>
        <taxon>Pseudomonadati</taxon>
        <taxon>Pseudomonadota</taxon>
        <taxon>Gammaproteobacteria</taxon>
        <taxon>Vibrionales</taxon>
        <taxon>Vibrionaceae</taxon>
        <taxon>Vibrio</taxon>
    </lineage>
</organism>
<evidence type="ECO:0000256" key="1">
    <source>
        <dbReference type="SAM" id="Phobius"/>
    </source>
</evidence>
<comment type="caution">
    <text evidence="2">The sequence shown here is derived from an EMBL/GenBank/DDBJ whole genome shotgun (WGS) entry which is preliminary data.</text>
</comment>
<dbReference type="Pfam" id="PF09900">
    <property type="entry name" value="DUF2127"/>
    <property type="match status" value="1"/>
</dbReference>
<reference evidence="2 3" key="1">
    <citation type="submission" date="2020-04" db="EMBL/GenBank/DDBJ databases">
        <title>Vibrio sp. SM6, a novel species isolated from seawater.</title>
        <authorList>
            <person name="Wang X."/>
        </authorList>
    </citation>
    <scope>NUCLEOTIDE SEQUENCE [LARGE SCALE GENOMIC DNA]</scope>
    <source>
        <strain evidence="2 3">SM6</strain>
    </source>
</reference>
<evidence type="ECO:0000313" key="3">
    <source>
        <dbReference type="Proteomes" id="UP000535589"/>
    </source>
</evidence>
<dbReference type="AlphaFoldDB" id="A0A7X8TQD6"/>
<keyword evidence="3" id="KW-1185">Reference proteome</keyword>
<feature type="transmembrane region" description="Helical" evidence="1">
    <location>
        <begin position="123"/>
        <end position="146"/>
    </location>
</feature>
<proteinExistence type="predicted"/>
<dbReference type="InterPro" id="IPR021125">
    <property type="entry name" value="DUF2127"/>
</dbReference>
<keyword evidence="1" id="KW-0472">Membrane</keyword>
<feature type="transmembrane region" description="Helical" evidence="1">
    <location>
        <begin position="72"/>
        <end position="94"/>
    </location>
</feature>
<name>A0A7X8TQD6_9VIBR</name>
<dbReference type="RefSeq" id="WP_168836122.1">
    <property type="nucleotide sequence ID" value="NZ_JABAIK010000007.1"/>
</dbReference>